<name>A0A6C0IQK9_9ZZZZ</name>
<dbReference type="Pfam" id="PF00069">
    <property type="entry name" value="Pkinase"/>
    <property type="match status" value="1"/>
</dbReference>
<evidence type="ECO:0000259" key="1">
    <source>
        <dbReference type="PROSITE" id="PS50011"/>
    </source>
</evidence>
<dbReference type="EMBL" id="MN740231">
    <property type="protein sequence ID" value="QHT94785.1"/>
    <property type="molecule type" value="Genomic_DNA"/>
</dbReference>
<dbReference type="InterPro" id="IPR011009">
    <property type="entry name" value="Kinase-like_dom_sf"/>
</dbReference>
<protein>
    <recommendedName>
        <fullName evidence="1">Protein kinase domain-containing protein</fullName>
    </recommendedName>
</protein>
<dbReference type="AlphaFoldDB" id="A0A6C0IQK9"/>
<proteinExistence type="predicted"/>
<dbReference type="SUPFAM" id="SSF56112">
    <property type="entry name" value="Protein kinase-like (PK-like)"/>
    <property type="match status" value="1"/>
</dbReference>
<accession>A0A6C0IQK9</accession>
<evidence type="ECO:0000313" key="2">
    <source>
        <dbReference type="EMBL" id="QHT94785.1"/>
    </source>
</evidence>
<feature type="domain" description="Protein kinase" evidence="1">
    <location>
        <begin position="9"/>
        <end position="370"/>
    </location>
</feature>
<dbReference type="InterPro" id="IPR008271">
    <property type="entry name" value="Ser/Thr_kinase_AS"/>
</dbReference>
<sequence>MIAEQPEPKKNIRLVNQGTYGCVFRPGLTCEGMVDESTKQITKIQKEKETSESEVYIGEKIQQIANYSRYFAPVLENCEVDIHEIEDNELQKCDFIDTDRKSGQPMKYEMNKIPYVGKNTLGDYIQQLLERNMTSNQFTKYFINSYKILLQGLHKLNVNGIVHYDIKENNIMCRDVQKRPVIIDFGLSFVAEEALTLETNKIFDVLYAHAPQYAPWCIDIDILSYIVNVVGKSMESAKEISQLPASIELIEKEIDNYYEKNTGINDVLDMKQIEAIKEKLKTYFSGLITKVGFGTTKWEKVMVELLSYHSTWDAYSLTVCYLQFINELQIDYIIVDVPFMDEFKQMLLEVILAVPNERKTAKQILDHLKKIQVVPSEDLKKITSNLTEFNQKEGNIADRREHFVDFKIKSQERYEEIAKK</sequence>
<dbReference type="PROSITE" id="PS00108">
    <property type="entry name" value="PROTEIN_KINASE_ST"/>
    <property type="match status" value="1"/>
</dbReference>
<dbReference type="Gene3D" id="1.10.510.10">
    <property type="entry name" value="Transferase(Phosphotransferase) domain 1"/>
    <property type="match status" value="1"/>
</dbReference>
<organism evidence="2">
    <name type="scientific">viral metagenome</name>
    <dbReference type="NCBI Taxonomy" id="1070528"/>
    <lineage>
        <taxon>unclassified sequences</taxon>
        <taxon>metagenomes</taxon>
        <taxon>organismal metagenomes</taxon>
    </lineage>
</organism>
<dbReference type="GO" id="GO:0004672">
    <property type="term" value="F:protein kinase activity"/>
    <property type="evidence" value="ECO:0007669"/>
    <property type="project" value="InterPro"/>
</dbReference>
<dbReference type="InterPro" id="IPR000719">
    <property type="entry name" value="Prot_kinase_dom"/>
</dbReference>
<dbReference type="GO" id="GO:0005524">
    <property type="term" value="F:ATP binding"/>
    <property type="evidence" value="ECO:0007669"/>
    <property type="project" value="InterPro"/>
</dbReference>
<dbReference type="PROSITE" id="PS50011">
    <property type="entry name" value="PROTEIN_KINASE_DOM"/>
    <property type="match status" value="1"/>
</dbReference>
<reference evidence="2" key="1">
    <citation type="journal article" date="2020" name="Nature">
        <title>Giant virus diversity and host interactions through global metagenomics.</title>
        <authorList>
            <person name="Schulz F."/>
            <person name="Roux S."/>
            <person name="Paez-Espino D."/>
            <person name="Jungbluth S."/>
            <person name="Walsh D.A."/>
            <person name="Denef V.J."/>
            <person name="McMahon K.D."/>
            <person name="Konstantinidis K.T."/>
            <person name="Eloe-Fadrosh E.A."/>
            <person name="Kyrpides N.C."/>
            <person name="Woyke T."/>
        </authorList>
    </citation>
    <scope>NUCLEOTIDE SEQUENCE</scope>
    <source>
        <strain evidence="2">GVMAG-M-3300024261-26</strain>
    </source>
</reference>